<accession>A0A7C6AGM3</accession>
<proteinExistence type="predicted"/>
<dbReference type="GO" id="GO:0009055">
    <property type="term" value="F:electron transfer activity"/>
    <property type="evidence" value="ECO:0007669"/>
    <property type="project" value="InterPro"/>
</dbReference>
<keyword evidence="5" id="KW-0249">Electron transport</keyword>
<sequence>MSKIKQIIPVFIALIFSILILTILNGLSKPLVAQVSNNNIEILKKVIDGAEFIPVIPETLWQVYDSSKNFKGIVFRIYARGYAGIIPIIAGVDTNGKITGIKIRGRAEGFKETEGLGSKVRESSFLRQFIGKDASQVLLKKDNGEIDAISGATISSRAVCAGVKKGLEMYTAFLKNNGTNDRKKEIFADANRFVEIIKDTLWYAISYPETIGIVFYGETFGYLDTIKYLAGMNKTGNIEKIVIIYSKETEGIGEKIREQEFLDKFKTCIPDAITGATISSRALIKSVQKDIERFREYLK</sequence>
<reference evidence="8" key="1">
    <citation type="journal article" date="2020" name="mSystems">
        <title>Genome- and Community-Level Interaction Insights into Carbon Utilization and Element Cycling Functions of Hydrothermarchaeota in Hydrothermal Sediment.</title>
        <authorList>
            <person name="Zhou Z."/>
            <person name="Liu Y."/>
            <person name="Xu W."/>
            <person name="Pan J."/>
            <person name="Luo Z.H."/>
            <person name="Li M."/>
        </authorList>
    </citation>
    <scope>NUCLEOTIDE SEQUENCE [LARGE SCALE GENOMIC DNA]</scope>
    <source>
        <strain evidence="8">SpSt-783</strain>
    </source>
</reference>
<dbReference type="GO" id="GO:0022900">
    <property type="term" value="P:electron transport chain"/>
    <property type="evidence" value="ECO:0007669"/>
    <property type="project" value="InterPro"/>
</dbReference>
<dbReference type="PANTHER" id="PTHR36118:SF1">
    <property type="entry name" value="ION-TRANSLOCATING OXIDOREDUCTASE COMPLEX SUBUNIT G"/>
    <property type="match status" value="1"/>
</dbReference>
<dbReference type="Pfam" id="PF04205">
    <property type="entry name" value="FMN_bind"/>
    <property type="match status" value="2"/>
</dbReference>
<evidence type="ECO:0000256" key="4">
    <source>
        <dbReference type="ARBA" id="ARBA00022643"/>
    </source>
</evidence>
<evidence type="ECO:0000256" key="1">
    <source>
        <dbReference type="ARBA" id="ARBA00022448"/>
    </source>
</evidence>
<dbReference type="AlphaFoldDB" id="A0A7C6AGM3"/>
<feature type="domain" description="FMN-binding" evidence="7">
    <location>
        <begin position="81"/>
        <end position="170"/>
    </location>
</feature>
<organism evidence="8">
    <name type="scientific">candidate division WOR-3 bacterium</name>
    <dbReference type="NCBI Taxonomy" id="2052148"/>
    <lineage>
        <taxon>Bacteria</taxon>
        <taxon>Bacteria division WOR-3</taxon>
    </lineage>
</organism>
<feature type="transmembrane region" description="Helical" evidence="6">
    <location>
        <begin position="7"/>
        <end position="27"/>
    </location>
</feature>
<comment type="caution">
    <text evidence="8">The sequence shown here is derived from an EMBL/GenBank/DDBJ whole genome shotgun (WGS) entry which is preliminary data.</text>
</comment>
<dbReference type="Gene3D" id="3.90.1010.20">
    <property type="match status" value="1"/>
</dbReference>
<name>A0A7C6AGM3_UNCW3</name>
<dbReference type="PANTHER" id="PTHR36118">
    <property type="entry name" value="ION-TRANSLOCATING OXIDOREDUCTASE COMPLEX SUBUNIT G"/>
    <property type="match status" value="1"/>
</dbReference>
<keyword evidence="4" id="KW-0288">FMN</keyword>
<protein>
    <submittedName>
        <fullName evidence="8">FMN-binding protein</fullName>
    </submittedName>
</protein>
<evidence type="ECO:0000259" key="7">
    <source>
        <dbReference type="SMART" id="SM00900"/>
    </source>
</evidence>
<evidence type="ECO:0000256" key="2">
    <source>
        <dbReference type="ARBA" id="ARBA00022553"/>
    </source>
</evidence>
<keyword evidence="6" id="KW-0472">Membrane</keyword>
<gene>
    <name evidence="8" type="ORF">ENV70_03400</name>
</gene>
<dbReference type="InterPro" id="IPR010209">
    <property type="entry name" value="Ion_transpt_RnfG/RsxG"/>
</dbReference>
<keyword evidence="2" id="KW-0597">Phosphoprotein</keyword>
<dbReference type="GO" id="GO:0010181">
    <property type="term" value="F:FMN binding"/>
    <property type="evidence" value="ECO:0007669"/>
    <property type="project" value="InterPro"/>
</dbReference>
<evidence type="ECO:0000313" key="8">
    <source>
        <dbReference type="EMBL" id="HHS62650.1"/>
    </source>
</evidence>
<dbReference type="SMART" id="SM00900">
    <property type="entry name" value="FMN_bind"/>
    <property type="match status" value="2"/>
</dbReference>
<keyword evidence="1" id="KW-0813">Transport</keyword>
<dbReference type="GO" id="GO:0005886">
    <property type="term" value="C:plasma membrane"/>
    <property type="evidence" value="ECO:0007669"/>
    <property type="project" value="InterPro"/>
</dbReference>
<dbReference type="EMBL" id="DTHJ01000070">
    <property type="protein sequence ID" value="HHS62650.1"/>
    <property type="molecule type" value="Genomic_DNA"/>
</dbReference>
<feature type="domain" description="FMN-binding" evidence="7">
    <location>
        <begin position="221"/>
        <end position="294"/>
    </location>
</feature>
<evidence type="ECO:0000256" key="3">
    <source>
        <dbReference type="ARBA" id="ARBA00022630"/>
    </source>
</evidence>
<evidence type="ECO:0000256" key="6">
    <source>
        <dbReference type="SAM" id="Phobius"/>
    </source>
</evidence>
<dbReference type="InterPro" id="IPR007329">
    <property type="entry name" value="FMN-bd"/>
</dbReference>
<keyword evidence="6" id="KW-0812">Transmembrane</keyword>
<keyword evidence="6" id="KW-1133">Transmembrane helix</keyword>
<keyword evidence="3" id="KW-0285">Flavoprotein</keyword>
<evidence type="ECO:0000256" key="5">
    <source>
        <dbReference type="ARBA" id="ARBA00022982"/>
    </source>
</evidence>